<name>A0ACC2L248_PERAE</name>
<proteinExistence type="predicted"/>
<gene>
    <name evidence="1" type="ORF">MRB53_020395</name>
</gene>
<evidence type="ECO:0000313" key="2">
    <source>
        <dbReference type="Proteomes" id="UP001234297"/>
    </source>
</evidence>
<dbReference type="EMBL" id="CM056814">
    <property type="protein sequence ID" value="KAJ8627088.1"/>
    <property type="molecule type" value="Genomic_DNA"/>
</dbReference>
<dbReference type="Proteomes" id="UP001234297">
    <property type="component" value="Chromosome 6"/>
</dbReference>
<comment type="caution">
    <text evidence="1">The sequence shown here is derived from an EMBL/GenBank/DDBJ whole genome shotgun (WGS) entry which is preliminary data.</text>
</comment>
<evidence type="ECO:0000313" key="1">
    <source>
        <dbReference type="EMBL" id="KAJ8627088.1"/>
    </source>
</evidence>
<sequence>MHTLPREATDVVFEVVNMYLENEIPGNVVISPEDLHEEGLKLQKAIILRLLDDISKRKATKEHGYFLAVTTLNHIGDGKVREMSGDVLFPVVFSCITFKPFKGEILLGVVDRILKHGVFLNCGPIENIFLSKQTMKDYDFIAGENPMFMNNKLSKLEKNAVVRFRVLGLKWNESDRIVKGRNKKESVDGISTLTWNGRSGHEMIVLSFGSMLYCFLSPLFVVKTWPYIFNPFEDYSRNKSMNIIERRFRSKGCGPSSLDKGYSKLREKTHHPKLDIEVESNENHTINVSSLSTPSLFSNQCQGTQANKPTASLPKRILTRIFQSLPIISNNNNTSVYPATLEAKVMLTMGFAALTGGS</sequence>
<reference evidence="1 2" key="1">
    <citation type="journal article" date="2022" name="Hortic Res">
        <title>A haplotype resolved chromosomal level avocado genome allows analysis of novel avocado genes.</title>
        <authorList>
            <person name="Nath O."/>
            <person name="Fletcher S.J."/>
            <person name="Hayward A."/>
            <person name="Shaw L.M."/>
            <person name="Masouleh A.K."/>
            <person name="Furtado A."/>
            <person name="Henry R.J."/>
            <person name="Mitter N."/>
        </authorList>
    </citation>
    <scope>NUCLEOTIDE SEQUENCE [LARGE SCALE GENOMIC DNA]</scope>
    <source>
        <strain evidence="2">cv. Hass</strain>
    </source>
</reference>
<keyword evidence="2" id="KW-1185">Reference proteome</keyword>
<accession>A0ACC2L248</accession>
<organism evidence="1 2">
    <name type="scientific">Persea americana</name>
    <name type="common">Avocado</name>
    <dbReference type="NCBI Taxonomy" id="3435"/>
    <lineage>
        <taxon>Eukaryota</taxon>
        <taxon>Viridiplantae</taxon>
        <taxon>Streptophyta</taxon>
        <taxon>Embryophyta</taxon>
        <taxon>Tracheophyta</taxon>
        <taxon>Spermatophyta</taxon>
        <taxon>Magnoliopsida</taxon>
        <taxon>Magnoliidae</taxon>
        <taxon>Laurales</taxon>
        <taxon>Lauraceae</taxon>
        <taxon>Persea</taxon>
    </lineage>
</organism>
<protein>
    <submittedName>
        <fullName evidence="1">Uncharacterized protein</fullName>
    </submittedName>
</protein>